<sequence length="127" mass="13586">MSHGHDHGHGHAHHHHTLAPSGQGTVMLNIGGGIGALIIHTAARFHGHEIEISPAGEPENRQHAAVRARYVRGGVTYCVVIDALAEGRYAIWADGPEPLTEVDVRGGFVAEFEWPETAVPGRTLLTV</sequence>
<proteinExistence type="predicted"/>
<keyword evidence="3" id="KW-1185">Reference proteome</keyword>
<evidence type="ECO:0000313" key="2">
    <source>
        <dbReference type="EMBL" id="KUL37637.1"/>
    </source>
</evidence>
<dbReference type="Proteomes" id="UP000053244">
    <property type="component" value="Unassembled WGS sequence"/>
</dbReference>
<comment type="caution">
    <text evidence="2">The sequence shown here is derived from an EMBL/GenBank/DDBJ whole genome shotgun (WGS) entry which is preliminary data.</text>
</comment>
<gene>
    <name evidence="2" type="ORF">ADL15_11490</name>
</gene>
<organism evidence="2 3">
    <name type="scientific">Actinoplanes awajinensis subsp. mycoplanecinus</name>
    <dbReference type="NCBI Taxonomy" id="135947"/>
    <lineage>
        <taxon>Bacteria</taxon>
        <taxon>Bacillati</taxon>
        <taxon>Actinomycetota</taxon>
        <taxon>Actinomycetes</taxon>
        <taxon>Micromonosporales</taxon>
        <taxon>Micromonosporaceae</taxon>
        <taxon>Actinoplanes</taxon>
    </lineage>
</organism>
<protein>
    <submittedName>
        <fullName evidence="2">Phospholipase</fullName>
    </submittedName>
</protein>
<feature type="region of interest" description="Disordered" evidence="1">
    <location>
        <begin position="1"/>
        <end position="20"/>
    </location>
</feature>
<evidence type="ECO:0000256" key="1">
    <source>
        <dbReference type="SAM" id="MobiDB-lite"/>
    </source>
</evidence>
<reference evidence="2 3" key="1">
    <citation type="submission" date="2015-10" db="EMBL/GenBank/DDBJ databases">
        <authorList>
            <person name="Gilbert D.G."/>
        </authorList>
    </citation>
    <scope>NUCLEOTIDE SEQUENCE [LARGE SCALE GENOMIC DNA]</scope>
    <source>
        <strain evidence="2 3">NRRL B-16712</strain>
    </source>
</reference>
<dbReference type="AlphaFoldDB" id="A0A0X3UZG0"/>
<dbReference type="OrthoDB" id="161020at2"/>
<evidence type="ECO:0000313" key="3">
    <source>
        <dbReference type="Proteomes" id="UP000053244"/>
    </source>
</evidence>
<dbReference type="EMBL" id="LLZH01000071">
    <property type="protein sequence ID" value="KUL37637.1"/>
    <property type="molecule type" value="Genomic_DNA"/>
</dbReference>
<accession>A0A0X3UZG0</accession>
<name>A0A0X3UZG0_9ACTN</name>
<dbReference type="RefSeq" id="WP_067688187.1">
    <property type="nucleotide sequence ID" value="NZ_LLZH01000071.1"/>
</dbReference>